<reference evidence="8" key="1">
    <citation type="submission" date="2022-03" db="EMBL/GenBank/DDBJ databases">
        <authorList>
            <person name="Martin C."/>
        </authorList>
    </citation>
    <scope>NUCLEOTIDE SEQUENCE</scope>
</reference>
<protein>
    <submittedName>
        <fullName evidence="8">Uncharacterized protein</fullName>
    </submittedName>
</protein>
<proteinExistence type="predicted"/>
<keyword evidence="5" id="KW-0325">Glycoprotein</keyword>
<dbReference type="InterPro" id="IPR050525">
    <property type="entry name" value="ECM_Assembly_Org"/>
</dbReference>
<feature type="compositionally biased region" description="Polar residues" evidence="6">
    <location>
        <begin position="467"/>
        <end position="478"/>
    </location>
</feature>
<dbReference type="EMBL" id="CAIIXF020000008">
    <property type="protein sequence ID" value="CAH1791712.1"/>
    <property type="molecule type" value="Genomic_DNA"/>
</dbReference>
<keyword evidence="2" id="KW-0964">Secreted</keyword>
<feature type="compositionally biased region" description="Basic and acidic residues" evidence="6">
    <location>
        <begin position="308"/>
        <end position="329"/>
    </location>
</feature>
<dbReference type="PANTHER" id="PTHR24020:SF87">
    <property type="entry name" value="COLLAGEN ALPHA-1(VI) CHAIN-LIKE"/>
    <property type="match status" value="1"/>
</dbReference>
<keyword evidence="4" id="KW-0677">Repeat</keyword>
<feature type="compositionally biased region" description="Basic and acidic residues" evidence="6">
    <location>
        <begin position="492"/>
        <end position="501"/>
    </location>
</feature>
<dbReference type="GO" id="GO:0005576">
    <property type="term" value="C:extracellular region"/>
    <property type="evidence" value="ECO:0007669"/>
    <property type="project" value="UniProtKB-SubCell"/>
</dbReference>
<accession>A0A8J1U6D1</accession>
<keyword evidence="9" id="KW-1185">Reference proteome</keyword>
<dbReference type="PROSITE" id="PS50234">
    <property type="entry name" value="VWFA"/>
    <property type="match status" value="2"/>
</dbReference>
<organism evidence="8 9">
    <name type="scientific">Owenia fusiformis</name>
    <name type="common">Polychaete worm</name>
    <dbReference type="NCBI Taxonomy" id="6347"/>
    <lineage>
        <taxon>Eukaryota</taxon>
        <taxon>Metazoa</taxon>
        <taxon>Spiralia</taxon>
        <taxon>Lophotrochozoa</taxon>
        <taxon>Annelida</taxon>
        <taxon>Polychaeta</taxon>
        <taxon>Sedentaria</taxon>
        <taxon>Canalipalpata</taxon>
        <taxon>Sabellida</taxon>
        <taxon>Oweniida</taxon>
        <taxon>Oweniidae</taxon>
        <taxon>Owenia</taxon>
    </lineage>
</organism>
<comment type="caution">
    <text evidence="8">The sequence shown here is derived from an EMBL/GenBank/DDBJ whole genome shotgun (WGS) entry which is preliminary data.</text>
</comment>
<keyword evidence="3 7" id="KW-0732">Signal</keyword>
<comment type="subcellular location">
    <subcellularLocation>
        <location evidence="1">Secreted</location>
    </subcellularLocation>
</comment>
<evidence type="ECO:0000256" key="6">
    <source>
        <dbReference type="SAM" id="MobiDB-lite"/>
    </source>
</evidence>
<dbReference type="OrthoDB" id="6022609at2759"/>
<feature type="chain" id="PRO_5043377884" evidence="7">
    <location>
        <begin position="22"/>
        <end position="710"/>
    </location>
</feature>
<dbReference type="PANTHER" id="PTHR24020">
    <property type="entry name" value="COLLAGEN ALPHA"/>
    <property type="match status" value="1"/>
</dbReference>
<evidence type="ECO:0000256" key="3">
    <source>
        <dbReference type="ARBA" id="ARBA00022729"/>
    </source>
</evidence>
<evidence type="ECO:0000256" key="2">
    <source>
        <dbReference type="ARBA" id="ARBA00022525"/>
    </source>
</evidence>
<dbReference type="CDD" id="cd01450">
    <property type="entry name" value="vWFA_subfamily_ECM"/>
    <property type="match status" value="1"/>
</dbReference>
<evidence type="ECO:0000313" key="8">
    <source>
        <dbReference type="EMBL" id="CAH1791712.1"/>
    </source>
</evidence>
<dbReference type="SUPFAM" id="SSF53300">
    <property type="entry name" value="vWA-like"/>
    <property type="match status" value="2"/>
</dbReference>
<feature type="compositionally biased region" description="Low complexity" evidence="6">
    <location>
        <begin position="219"/>
        <end position="277"/>
    </location>
</feature>
<feature type="region of interest" description="Disordered" evidence="6">
    <location>
        <begin position="379"/>
        <end position="513"/>
    </location>
</feature>
<gene>
    <name evidence="8" type="ORF">OFUS_LOCUS16766</name>
</gene>
<evidence type="ECO:0000313" key="9">
    <source>
        <dbReference type="Proteomes" id="UP000749559"/>
    </source>
</evidence>
<dbReference type="PRINTS" id="PR00453">
    <property type="entry name" value="VWFADOMAIN"/>
</dbReference>
<evidence type="ECO:0000256" key="4">
    <source>
        <dbReference type="ARBA" id="ARBA00022737"/>
    </source>
</evidence>
<name>A0A8J1U6D1_OWEFU</name>
<evidence type="ECO:0000256" key="1">
    <source>
        <dbReference type="ARBA" id="ARBA00004613"/>
    </source>
</evidence>
<feature type="region of interest" description="Disordered" evidence="6">
    <location>
        <begin position="308"/>
        <end position="359"/>
    </location>
</feature>
<dbReference type="AlphaFoldDB" id="A0A8J1U6D1"/>
<feature type="region of interest" description="Disordered" evidence="6">
    <location>
        <begin position="217"/>
        <end position="282"/>
    </location>
</feature>
<dbReference type="FunFam" id="3.40.50.410:FF:000004">
    <property type="entry name" value="collagen alpha-6(VI) chain"/>
    <property type="match status" value="1"/>
</dbReference>
<evidence type="ECO:0000256" key="7">
    <source>
        <dbReference type="SAM" id="SignalP"/>
    </source>
</evidence>
<dbReference type="Gene3D" id="3.40.50.410">
    <property type="entry name" value="von Willebrand factor, type A domain"/>
    <property type="match status" value="2"/>
</dbReference>
<dbReference type="InterPro" id="IPR002035">
    <property type="entry name" value="VWF_A"/>
</dbReference>
<feature type="signal peptide" evidence="7">
    <location>
        <begin position="1"/>
        <end position="21"/>
    </location>
</feature>
<sequence>MRTIKEIGLQLFCLSLMVVYSDQAGCGGKPADVVFLVDSSNSIWPEDFETVKEFLKGLAAEFQIGPTKTQIGLATFTDRTRRWFDLNTFKTKFTINQAINSVRQLQGDTGTHIAIKYMRKRMFSKRNSGGRKVDKIAIVITDGKSRFPHKTIKEARLARKAGIFMFAIGVGQDVSNQELNAIASEPSENFVFKVYNFRALDKIRELLAIKACEVSTAAPTTTTTTTTTTPKPITTTSTTPKPITTTSTTPKPITTSSTTSPKPTTTTTTTPRPTTIDNKIDDTDKKNKNIYNIDGNIINPFDPYSEHNAEHNEDHTGPQMGHNDRHIDWRSGNPEEDGVKDKLPEVDSRDTFPPPPTIQRNRLLHKLRFATSTTARPIYKLPNIPDTAGLEVGNEREFNGNPIYKYGGDSDSDGNKEGPDGDDSDNDNNNSRVNKNGDDKPRIHKLNGYWDENGMFHYNQKPRNRRPGSNLNGGNNKITPGGDRYKFTSGRTEVDDIDPWRRPSARRGMLPDGTCEITSPTDVVFLLDNKQNPAMTKKAMRFIKDISSKFDIGPGRLRVGLVHECIDLFGGFGLNKFLDKDSLLDSLDRPIRNQRSLMESMRMTFEQYDPSTNLLGSDNKRRIGIVITDRASDNFMETVDQAQKARMFDGVEMYAIGIGSGYDIVELNSIASCPLDQHVIQLPSFDSLSLKHWRDYFVNRICHPTQYTHS</sequence>
<dbReference type="Pfam" id="PF00092">
    <property type="entry name" value="VWA"/>
    <property type="match status" value="2"/>
</dbReference>
<evidence type="ECO:0000256" key="5">
    <source>
        <dbReference type="ARBA" id="ARBA00023180"/>
    </source>
</evidence>
<dbReference type="Proteomes" id="UP000749559">
    <property type="component" value="Unassembled WGS sequence"/>
</dbReference>
<feature type="compositionally biased region" description="Basic and acidic residues" evidence="6">
    <location>
        <begin position="337"/>
        <end position="350"/>
    </location>
</feature>
<dbReference type="InterPro" id="IPR036465">
    <property type="entry name" value="vWFA_dom_sf"/>
</dbReference>
<dbReference type="SMART" id="SM00327">
    <property type="entry name" value="VWA"/>
    <property type="match status" value="2"/>
</dbReference>